<name>A0A0A0LR94_CUCSA</name>
<reference evidence="1 2" key="1">
    <citation type="journal article" date="2009" name="Nat. Genet.">
        <title>The genome of the cucumber, Cucumis sativus L.</title>
        <authorList>
            <person name="Huang S."/>
            <person name="Li R."/>
            <person name="Zhang Z."/>
            <person name="Li L."/>
            <person name="Gu X."/>
            <person name="Fan W."/>
            <person name="Lucas W.J."/>
            <person name="Wang X."/>
            <person name="Xie B."/>
            <person name="Ni P."/>
            <person name="Ren Y."/>
            <person name="Zhu H."/>
            <person name="Li J."/>
            <person name="Lin K."/>
            <person name="Jin W."/>
            <person name="Fei Z."/>
            <person name="Li G."/>
            <person name="Staub J."/>
            <person name="Kilian A."/>
            <person name="van der Vossen E.A."/>
            <person name="Wu Y."/>
            <person name="Guo J."/>
            <person name="He J."/>
            <person name="Jia Z."/>
            <person name="Ren Y."/>
            <person name="Tian G."/>
            <person name="Lu Y."/>
            <person name="Ruan J."/>
            <person name="Qian W."/>
            <person name="Wang M."/>
            <person name="Huang Q."/>
            <person name="Li B."/>
            <person name="Xuan Z."/>
            <person name="Cao J."/>
            <person name="Asan"/>
            <person name="Wu Z."/>
            <person name="Zhang J."/>
            <person name="Cai Q."/>
            <person name="Bai Y."/>
            <person name="Zhao B."/>
            <person name="Han Y."/>
            <person name="Li Y."/>
            <person name="Li X."/>
            <person name="Wang S."/>
            <person name="Shi Q."/>
            <person name="Liu S."/>
            <person name="Cho W.K."/>
            <person name="Kim J.Y."/>
            <person name="Xu Y."/>
            <person name="Heller-Uszynska K."/>
            <person name="Miao H."/>
            <person name="Cheng Z."/>
            <person name="Zhang S."/>
            <person name="Wu J."/>
            <person name="Yang Y."/>
            <person name="Kang H."/>
            <person name="Li M."/>
            <person name="Liang H."/>
            <person name="Ren X."/>
            <person name="Shi Z."/>
            <person name="Wen M."/>
            <person name="Jian M."/>
            <person name="Yang H."/>
            <person name="Zhang G."/>
            <person name="Yang Z."/>
            <person name="Chen R."/>
            <person name="Liu S."/>
            <person name="Li J."/>
            <person name="Ma L."/>
            <person name="Liu H."/>
            <person name="Zhou Y."/>
            <person name="Zhao J."/>
            <person name="Fang X."/>
            <person name="Li G."/>
            <person name="Fang L."/>
            <person name="Li Y."/>
            <person name="Liu D."/>
            <person name="Zheng H."/>
            <person name="Zhang Y."/>
            <person name="Qin N."/>
            <person name="Li Z."/>
            <person name="Yang G."/>
            <person name="Yang S."/>
            <person name="Bolund L."/>
            <person name="Kristiansen K."/>
            <person name="Zheng H."/>
            <person name="Li S."/>
            <person name="Zhang X."/>
            <person name="Yang H."/>
            <person name="Wang J."/>
            <person name="Sun R."/>
            <person name="Zhang B."/>
            <person name="Jiang S."/>
            <person name="Wang J."/>
            <person name="Du Y."/>
            <person name="Li S."/>
        </authorList>
    </citation>
    <scope>NUCLEOTIDE SEQUENCE [LARGE SCALE GENOMIC DNA]</scope>
    <source>
        <strain evidence="2">cv. 9930</strain>
    </source>
</reference>
<evidence type="ECO:0000313" key="1">
    <source>
        <dbReference type="EMBL" id="KGN64323.1"/>
    </source>
</evidence>
<sequence length="75" mass="8990">MNCSRKSYLWFDVSMKLADSEQMQMNSSMRYGCIPENKSFNADDSICWKRYHELQHNSHKACNFYIKSTSLRRIQ</sequence>
<dbReference type="EMBL" id="CM002922">
    <property type="protein sequence ID" value="KGN64323.1"/>
    <property type="molecule type" value="Genomic_DNA"/>
</dbReference>
<dbReference type="AlphaFoldDB" id="A0A0A0LR94"/>
<evidence type="ECO:0000313" key="2">
    <source>
        <dbReference type="Proteomes" id="UP000029981"/>
    </source>
</evidence>
<accession>A0A0A0LR94</accession>
<keyword evidence="2" id="KW-1185">Reference proteome</keyword>
<reference evidence="1 2" key="2">
    <citation type="journal article" date="2009" name="PLoS ONE">
        <title>An integrated genetic and cytogenetic map of the cucumber genome.</title>
        <authorList>
            <person name="Ren Y."/>
            <person name="Zhang Z."/>
            <person name="Liu J."/>
            <person name="Staub J.E."/>
            <person name="Han Y."/>
            <person name="Cheng Z."/>
            <person name="Li X."/>
            <person name="Lu J."/>
            <person name="Miao H."/>
            <person name="Kang H."/>
            <person name="Xie B."/>
            <person name="Gu X."/>
            <person name="Wang X."/>
            <person name="Du Y."/>
            <person name="Jin W."/>
            <person name="Huang S."/>
        </authorList>
    </citation>
    <scope>NUCLEOTIDE SEQUENCE [LARGE SCALE GENOMIC DNA]</scope>
    <source>
        <strain evidence="2">cv. 9930</strain>
    </source>
</reference>
<reference evidence="1 2" key="3">
    <citation type="journal article" date="2010" name="BMC Genomics">
        <title>Transcriptome sequencing and comparative analysis of cucumber flowers with different sex types.</title>
        <authorList>
            <person name="Guo S."/>
            <person name="Zheng Y."/>
            <person name="Joung J.G."/>
            <person name="Liu S."/>
            <person name="Zhang Z."/>
            <person name="Crasta O.R."/>
            <person name="Sobral B.W."/>
            <person name="Xu Y."/>
            <person name="Huang S."/>
            <person name="Fei Z."/>
        </authorList>
    </citation>
    <scope>NUCLEOTIDE SEQUENCE [LARGE SCALE GENOMIC DNA]</scope>
    <source>
        <strain evidence="2">cv. 9930</strain>
    </source>
</reference>
<dbReference type="Proteomes" id="UP000029981">
    <property type="component" value="Chromosome 1"/>
</dbReference>
<gene>
    <name evidence="1" type="ORF">Csa_1G046200</name>
</gene>
<reference evidence="1 2" key="4">
    <citation type="journal article" date="2011" name="BMC Genomics">
        <title>RNA-Seq improves annotation of protein-coding genes in the cucumber genome.</title>
        <authorList>
            <person name="Li Z."/>
            <person name="Zhang Z."/>
            <person name="Yan P."/>
            <person name="Huang S."/>
            <person name="Fei Z."/>
            <person name="Lin K."/>
        </authorList>
    </citation>
    <scope>NUCLEOTIDE SEQUENCE [LARGE SCALE GENOMIC DNA]</scope>
    <source>
        <strain evidence="2">cv. 9930</strain>
    </source>
</reference>
<proteinExistence type="predicted"/>
<organism evidence="1 2">
    <name type="scientific">Cucumis sativus</name>
    <name type="common">Cucumber</name>
    <dbReference type="NCBI Taxonomy" id="3659"/>
    <lineage>
        <taxon>Eukaryota</taxon>
        <taxon>Viridiplantae</taxon>
        <taxon>Streptophyta</taxon>
        <taxon>Embryophyta</taxon>
        <taxon>Tracheophyta</taxon>
        <taxon>Spermatophyta</taxon>
        <taxon>Magnoliopsida</taxon>
        <taxon>eudicotyledons</taxon>
        <taxon>Gunneridae</taxon>
        <taxon>Pentapetalae</taxon>
        <taxon>rosids</taxon>
        <taxon>fabids</taxon>
        <taxon>Cucurbitales</taxon>
        <taxon>Cucurbitaceae</taxon>
        <taxon>Benincaseae</taxon>
        <taxon>Cucumis</taxon>
    </lineage>
</organism>
<dbReference type="Gramene" id="KGN64323">
    <property type="protein sequence ID" value="KGN64323"/>
    <property type="gene ID" value="Csa_1G046200"/>
</dbReference>
<protein>
    <submittedName>
        <fullName evidence="1">Uncharacterized protein</fullName>
    </submittedName>
</protein>